<comment type="caution">
    <text evidence="2">The sequence shown here is derived from an EMBL/GenBank/DDBJ whole genome shotgun (WGS) entry which is preliminary data.</text>
</comment>
<name>A0A9N9CL05_9GLOM</name>
<gene>
    <name evidence="2" type="ORF">DEBURN_LOCUS9664</name>
</gene>
<evidence type="ECO:0000313" key="2">
    <source>
        <dbReference type="EMBL" id="CAG8604071.1"/>
    </source>
</evidence>
<dbReference type="Proteomes" id="UP000789706">
    <property type="component" value="Unassembled WGS sequence"/>
</dbReference>
<reference evidence="2" key="1">
    <citation type="submission" date="2021-06" db="EMBL/GenBank/DDBJ databases">
        <authorList>
            <person name="Kallberg Y."/>
            <person name="Tangrot J."/>
            <person name="Rosling A."/>
        </authorList>
    </citation>
    <scope>NUCLEOTIDE SEQUENCE</scope>
    <source>
        <strain evidence="2">AZ414A</strain>
    </source>
</reference>
<accession>A0A9N9CL05</accession>
<feature type="non-terminal residue" evidence="2">
    <location>
        <position position="253"/>
    </location>
</feature>
<feature type="region of interest" description="Disordered" evidence="1">
    <location>
        <begin position="94"/>
        <end position="119"/>
    </location>
</feature>
<organism evidence="2 3">
    <name type="scientific">Diversispora eburnea</name>
    <dbReference type="NCBI Taxonomy" id="1213867"/>
    <lineage>
        <taxon>Eukaryota</taxon>
        <taxon>Fungi</taxon>
        <taxon>Fungi incertae sedis</taxon>
        <taxon>Mucoromycota</taxon>
        <taxon>Glomeromycotina</taxon>
        <taxon>Glomeromycetes</taxon>
        <taxon>Diversisporales</taxon>
        <taxon>Diversisporaceae</taxon>
        <taxon>Diversispora</taxon>
    </lineage>
</organism>
<keyword evidence="3" id="KW-1185">Reference proteome</keyword>
<evidence type="ECO:0000256" key="1">
    <source>
        <dbReference type="SAM" id="MobiDB-lite"/>
    </source>
</evidence>
<dbReference type="OrthoDB" id="2436307at2759"/>
<proteinExistence type="predicted"/>
<sequence>NLQISEAKITPKSELQPASYSFRSGQATSLMFKSISSNSTSLDRKRTRTLGLFPSSQQASASYVMRTSTGITASPSPSPRLMVNRSRKVSNAPVDLSSHMSFGGLKSGENDDENEESSFNVKRGENIEILFNFLRLQSYDGKFLASKEFYKYFDDSGVKINSNLKKSIPKVEEENKHIKEEIWTTSIAIKYLEIVLFPKFKEESEICFEKATKVLKKLVMENGDGCKGNNSEEKVNWVLEKAEEWITKWVNEG</sequence>
<dbReference type="AlphaFoldDB" id="A0A9N9CL05"/>
<evidence type="ECO:0000313" key="3">
    <source>
        <dbReference type="Proteomes" id="UP000789706"/>
    </source>
</evidence>
<dbReference type="EMBL" id="CAJVPK010001997">
    <property type="protein sequence ID" value="CAG8604071.1"/>
    <property type="molecule type" value="Genomic_DNA"/>
</dbReference>
<protein>
    <submittedName>
        <fullName evidence="2">1473_t:CDS:1</fullName>
    </submittedName>
</protein>